<dbReference type="GO" id="GO:0016020">
    <property type="term" value="C:membrane"/>
    <property type="evidence" value="ECO:0007669"/>
    <property type="project" value="TreeGrafter"/>
</dbReference>
<dbReference type="PANTHER" id="PTHR23028:SF53">
    <property type="entry name" value="ACYL_TRANSF_3 DOMAIN-CONTAINING PROTEIN"/>
    <property type="match status" value="1"/>
</dbReference>
<feature type="transmembrane region" description="Helical" evidence="1">
    <location>
        <begin position="333"/>
        <end position="355"/>
    </location>
</feature>
<dbReference type="GO" id="GO:0009103">
    <property type="term" value="P:lipopolysaccharide biosynthetic process"/>
    <property type="evidence" value="ECO:0007669"/>
    <property type="project" value="TreeGrafter"/>
</dbReference>
<dbReference type="GO" id="GO:0016747">
    <property type="term" value="F:acyltransferase activity, transferring groups other than amino-acyl groups"/>
    <property type="evidence" value="ECO:0007669"/>
    <property type="project" value="InterPro"/>
</dbReference>
<dbReference type="SUPFAM" id="SSF52266">
    <property type="entry name" value="SGNH hydrolase"/>
    <property type="match status" value="1"/>
</dbReference>
<keyword evidence="4" id="KW-0808">Transferase</keyword>
<dbReference type="EMBL" id="LS483250">
    <property type="protein sequence ID" value="SQD80653.1"/>
    <property type="molecule type" value="Genomic_DNA"/>
</dbReference>
<dbReference type="Proteomes" id="UP000250163">
    <property type="component" value="Chromosome MORIYA"/>
</dbReference>
<feature type="transmembrane region" description="Helical" evidence="1">
    <location>
        <begin position="135"/>
        <end position="154"/>
    </location>
</feature>
<dbReference type="AlphaFoldDB" id="A0A330LVF1"/>
<keyword evidence="4" id="KW-0012">Acyltransferase</keyword>
<dbReference type="InterPro" id="IPR002656">
    <property type="entry name" value="Acyl_transf_3_dom"/>
</dbReference>
<dbReference type="PANTHER" id="PTHR23028">
    <property type="entry name" value="ACETYLTRANSFERASE"/>
    <property type="match status" value="1"/>
</dbReference>
<dbReference type="Pfam" id="PF19040">
    <property type="entry name" value="SGNH"/>
    <property type="match status" value="1"/>
</dbReference>
<accession>A0A330LVF1</accession>
<feature type="transmembrane region" description="Helical" evidence="1">
    <location>
        <begin position="72"/>
        <end position="91"/>
    </location>
</feature>
<keyword evidence="1" id="KW-0472">Membrane</keyword>
<dbReference type="KEGG" id="mya:MORIYA_4201"/>
<keyword evidence="5" id="KW-1185">Reference proteome</keyword>
<keyword evidence="1" id="KW-0812">Transmembrane</keyword>
<evidence type="ECO:0000313" key="4">
    <source>
        <dbReference type="EMBL" id="SQD80653.1"/>
    </source>
</evidence>
<feature type="domain" description="SGNH" evidence="3">
    <location>
        <begin position="395"/>
        <end position="615"/>
    </location>
</feature>
<gene>
    <name evidence="4" type="ORF">MORIYA_4201</name>
</gene>
<feature type="transmembrane region" description="Helical" evidence="1">
    <location>
        <begin position="166"/>
        <end position="182"/>
    </location>
</feature>
<evidence type="ECO:0000259" key="2">
    <source>
        <dbReference type="Pfam" id="PF01757"/>
    </source>
</evidence>
<dbReference type="InterPro" id="IPR043968">
    <property type="entry name" value="SGNH"/>
</dbReference>
<feature type="transmembrane region" description="Helical" evidence="1">
    <location>
        <begin position="7"/>
        <end position="24"/>
    </location>
</feature>
<feature type="transmembrane region" description="Helical" evidence="1">
    <location>
        <begin position="242"/>
        <end position="259"/>
    </location>
</feature>
<reference evidence="5" key="1">
    <citation type="submission" date="2018-05" db="EMBL/GenBank/DDBJ databases">
        <authorList>
            <person name="Cea G.-C."/>
            <person name="William W."/>
        </authorList>
    </citation>
    <scope>NUCLEOTIDE SEQUENCE [LARGE SCALE GENOMIC DNA]</scope>
    <source>
        <strain evidence="5">DB21MT 5</strain>
    </source>
</reference>
<dbReference type="RefSeq" id="WP_112718134.1">
    <property type="nucleotide sequence ID" value="NZ_LS483250.1"/>
</dbReference>
<keyword evidence="1" id="KW-1133">Transmembrane helix</keyword>
<feature type="domain" description="Acyltransferase 3" evidence="2">
    <location>
        <begin position="6"/>
        <end position="316"/>
    </location>
</feature>
<evidence type="ECO:0000259" key="3">
    <source>
        <dbReference type="Pfam" id="PF19040"/>
    </source>
</evidence>
<feature type="transmembrane region" description="Helical" evidence="1">
    <location>
        <begin position="30"/>
        <end position="51"/>
    </location>
</feature>
<proteinExistence type="predicted"/>
<feature type="transmembrane region" description="Helical" evidence="1">
    <location>
        <begin position="279"/>
        <end position="296"/>
    </location>
</feature>
<protein>
    <submittedName>
        <fullName evidence="4">Putative acyltransferase family protein</fullName>
    </submittedName>
</protein>
<feature type="transmembrane region" description="Helical" evidence="1">
    <location>
        <begin position="302"/>
        <end position="321"/>
    </location>
</feature>
<name>A0A330LVF1_9GAMM</name>
<evidence type="ECO:0000313" key="5">
    <source>
        <dbReference type="Proteomes" id="UP000250163"/>
    </source>
</evidence>
<organism evidence="4 5">
    <name type="scientific">Moritella yayanosii</name>
    <dbReference type="NCBI Taxonomy" id="69539"/>
    <lineage>
        <taxon>Bacteria</taxon>
        <taxon>Pseudomonadati</taxon>
        <taxon>Pseudomonadota</taxon>
        <taxon>Gammaproteobacteria</taxon>
        <taxon>Alteromonadales</taxon>
        <taxon>Moritellaceae</taxon>
        <taxon>Moritella</taxon>
    </lineage>
</organism>
<sequence length="630" mass="72636">MKFRTDLNGLRAIALIAVVLFHFNPSLAPGGFAGVDIFFVISGFLMTGIIFKGLNTDSLNLVDFYLCRANRIIPPLAALCCILLFVTWFILPPFDYLTLGQHVASSITFISNITYFYESGYFDASAYEKWLLHTWSLSVEWQFYIIYPIILLFLKQFFSLENLKRLLIVATILGFIFCVVATEKWPTFAYFSLPTRAWEMLLGGVAYFYPIKLHENQKRLLEITGITLMLLSFSFTSKMTPWPGYMACVPVFGTYLILLSNRGKSVLTNNFLFQTIGKWSYSIYLWHWPIAVYGAYYQWDNWVPIGIMLSVVFGALSYYLIEQNQFKTHKNTIIFTLVTTLFFVVFYKSTPFLLYQISGIPKHIIAANLEQSDKGELFTWQMIDKLKRHKIDEHKLNVMFIGDSQSADFANVVNEKINVMNNDKINFMALKVSAKCGVFYHLPKPLNALYDRVNLSEHIGETKLLKCGKRIRKITADARLLSADYIFIAMNWRNWSLDYNLKAIKVIKQKNPQAKIVIIGNKGMHKPLPIIMVNAFKDGKEVGEVVLKSLPPTNIKNNKFFRENQDAGYQFINMTNAFCPVKRCNVVDKNGLPFFYDEVHTTRQGARYLSERLKPVLPTEFYNSKPMHKQ</sequence>
<dbReference type="InterPro" id="IPR050879">
    <property type="entry name" value="Acyltransferase_3"/>
</dbReference>
<evidence type="ECO:0000256" key="1">
    <source>
        <dbReference type="SAM" id="Phobius"/>
    </source>
</evidence>
<dbReference type="Pfam" id="PF01757">
    <property type="entry name" value="Acyl_transf_3"/>
    <property type="match status" value="1"/>
</dbReference>
<dbReference type="OrthoDB" id="9767863at2"/>